<dbReference type="EMBL" id="CAFAAL010000021">
    <property type="protein sequence ID" value="CAB4796750.1"/>
    <property type="molecule type" value="Genomic_DNA"/>
</dbReference>
<dbReference type="EMBL" id="CAEZYH010000021">
    <property type="protein sequence ID" value="CAB4716235.1"/>
    <property type="molecule type" value="Genomic_DNA"/>
</dbReference>
<proteinExistence type="predicted"/>
<reference evidence="4" key="1">
    <citation type="submission" date="2020-05" db="EMBL/GenBank/DDBJ databases">
        <authorList>
            <person name="Chiriac C."/>
            <person name="Salcher M."/>
            <person name="Ghai R."/>
            <person name="Kavagutti S V."/>
        </authorList>
    </citation>
    <scope>NUCLEOTIDE SEQUENCE</scope>
</reference>
<name>A0A6J7FSM7_9ZZZZ</name>
<protein>
    <submittedName>
        <fullName evidence="4">Unannotated protein</fullName>
    </submittedName>
</protein>
<evidence type="ECO:0000313" key="1">
    <source>
        <dbReference type="EMBL" id="CAB4716235.1"/>
    </source>
</evidence>
<gene>
    <name evidence="1" type="ORF">UFOPK2658_00709</name>
    <name evidence="2" type="ORF">UFOPK3004_00409</name>
    <name evidence="3" type="ORF">UFOPK3304_00711</name>
    <name evidence="4" type="ORF">UFOPK3494_00734</name>
</gene>
<evidence type="ECO:0000313" key="3">
    <source>
        <dbReference type="EMBL" id="CAB4865618.1"/>
    </source>
</evidence>
<dbReference type="EMBL" id="CAFBLJ010000028">
    <property type="protein sequence ID" value="CAB4865618.1"/>
    <property type="molecule type" value="Genomic_DNA"/>
</dbReference>
<organism evidence="4">
    <name type="scientific">freshwater metagenome</name>
    <dbReference type="NCBI Taxonomy" id="449393"/>
    <lineage>
        <taxon>unclassified sequences</taxon>
        <taxon>metagenomes</taxon>
        <taxon>ecological metagenomes</taxon>
    </lineage>
</organism>
<accession>A0A6J7FSM7</accession>
<dbReference type="EMBL" id="CAFBMF010000035">
    <property type="protein sequence ID" value="CAB4897028.1"/>
    <property type="molecule type" value="Genomic_DNA"/>
</dbReference>
<evidence type="ECO:0000313" key="4">
    <source>
        <dbReference type="EMBL" id="CAB4897028.1"/>
    </source>
</evidence>
<dbReference type="AlphaFoldDB" id="A0A6J7FSM7"/>
<sequence length="29" mass="3242">MILQKPQNAKEAMEQKVLTSEIVRQGLAS</sequence>
<evidence type="ECO:0000313" key="2">
    <source>
        <dbReference type="EMBL" id="CAB4796750.1"/>
    </source>
</evidence>